<dbReference type="InterPro" id="IPR035896">
    <property type="entry name" value="AN1-like_Znf"/>
</dbReference>
<dbReference type="Pfam" id="PF01428">
    <property type="entry name" value="zf-AN1"/>
    <property type="match status" value="1"/>
</dbReference>
<name>A0A6C0IVM5_9ZZZZ</name>
<dbReference type="InterPro" id="IPR000058">
    <property type="entry name" value="Znf_AN1"/>
</dbReference>
<sequence length="74" mass="8572">MASGKTFCQYKECTKRLNFVELSTTGRCKCLLLFCYTHREPAAHQCSFDYHAQAKVILTKQNQRVEAPKMIDHC</sequence>
<accession>A0A6C0IVM5</accession>
<keyword evidence="3" id="KW-0862">Zinc</keyword>
<evidence type="ECO:0000256" key="1">
    <source>
        <dbReference type="ARBA" id="ARBA00022723"/>
    </source>
</evidence>
<evidence type="ECO:0000313" key="5">
    <source>
        <dbReference type="EMBL" id="QHT97142.1"/>
    </source>
</evidence>
<keyword evidence="1" id="KW-0479">Metal-binding</keyword>
<reference evidence="5" key="1">
    <citation type="journal article" date="2020" name="Nature">
        <title>Giant virus diversity and host interactions through global metagenomics.</title>
        <authorList>
            <person name="Schulz F."/>
            <person name="Roux S."/>
            <person name="Paez-Espino D."/>
            <person name="Jungbluth S."/>
            <person name="Walsh D.A."/>
            <person name="Denef V.J."/>
            <person name="McMahon K.D."/>
            <person name="Konstantinidis K.T."/>
            <person name="Eloe-Fadrosh E.A."/>
            <person name="Kyrpides N.C."/>
            <person name="Woyke T."/>
        </authorList>
    </citation>
    <scope>NUCLEOTIDE SEQUENCE</scope>
    <source>
        <strain evidence="5">GVMAG-M-3300024510-1</strain>
    </source>
</reference>
<dbReference type="SMART" id="SM00154">
    <property type="entry name" value="ZnF_AN1"/>
    <property type="match status" value="1"/>
</dbReference>
<dbReference type="PANTHER" id="PTHR10634">
    <property type="entry name" value="AN1-TYPE ZINC FINGER PROTEIN"/>
    <property type="match status" value="1"/>
</dbReference>
<protein>
    <recommendedName>
        <fullName evidence="4">AN1-type domain-containing protein</fullName>
    </recommendedName>
</protein>
<dbReference type="Gene3D" id="4.10.1110.10">
    <property type="entry name" value="AN1-like Zinc finger"/>
    <property type="match status" value="1"/>
</dbReference>
<organism evidence="5">
    <name type="scientific">viral metagenome</name>
    <dbReference type="NCBI Taxonomy" id="1070528"/>
    <lineage>
        <taxon>unclassified sequences</taxon>
        <taxon>metagenomes</taxon>
        <taxon>organismal metagenomes</taxon>
    </lineage>
</organism>
<dbReference type="GO" id="GO:0008270">
    <property type="term" value="F:zinc ion binding"/>
    <property type="evidence" value="ECO:0007669"/>
    <property type="project" value="UniProtKB-KW"/>
</dbReference>
<dbReference type="EMBL" id="MN740272">
    <property type="protein sequence ID" value="QHT97142.1"/>
    <property type="molecule type" value="Genomic_DNA"/>
</dbReference>
<proteinExistence type="predicted"/>
<keyword evidence="2" id="KW-0863">Zinc-finger</keyword>
<evidence type="ECO:0000259" key="4">
    <source>
        <dbReference type="SMART" id="SM00154"/>
    </source>
</evidence>
<dbReference type="InterPro" id="IPR050652">
    <property type="entry name" value="AN1_A20_ZnFinger"/>
</dbReference>
<dbReference type="SUPFAM" id="SSF118310">
    <property type="entry name" value="AN1-like Zinc finger"/>
    <property type="match status" value="1"/>
</dbReference>
<evidence type="ECO:0000256" key="2">
    <source>
        <dbReference type="ARBA" id="ARBA00022771"/>
    </source>
</evidence>
<feature type="domain" description="AN1-type" evidence="4">
    <location>
        <begin position="8"/>
        <end position="51"/>
    </location>
</feature>
<evidence type="ECO:0000256" key="3">
    <source>
        <dbReference type="ARBA" id="ARBA00022833"/>
    </source>
</evidence>
<dbReference type="AlphaFoldDB" id="A0A6C0IVM5"/>